<dbReference type="GeneID" id="29673184"/>
<dbReference type="InterPro" id="IPR015424">
    <property type="entry name" value="PyrdxlP-dep_Trfase"/>
</dbReference>
<name>D1AWV3_STRM9</name>
<dbReference type="HOGENOM" id="CLU_003433_0_0_0"/>
<keyword evidence="13" id="KW-1185">Reference proteome</keyword>
<evidence type="ECO:0000256" key="4">
    <source>
        <dbReference type="ARBA" id="ARBA00022679"/>
    </source>
</evidence>
<comment type="cofactor">
    <cofactor evidence="1 10">
        <name>pyridoxal 5'-phosphate</name>
        <dbReference type="ChEBI" id="CHEBI:597326"/>
    </cofactor>
</comment>
<keyword evidence="6" id="KW-0663">Pyridoxal phosphate</keyword>
<sequence length="373" mass="42103">MIYFDNSATTRVDERVIEEMSKVMSEMYLNVDSAYTLAYDIKKMIKNRKNIFKKVLGLNPDNFSFTSGGGEANNLALTSVMRKEKKGHLIISKIEHPSLLNTALELKNEGYELDFVNVDEFGNIDIDNLRDLIREDTRLVSIMGVNNEIGTIMDMENISKTIKSKNSNTYFHIDFVQGLNHVDFDFSKIGVDILSISSHKIHGPKGIGAIYIKDGVKIKEQIYGSNSENKYIPRTMPNELVMGFLKAIEIGSLENKGEIKELKKYFLDKLSNIPNVYVNSPENSSDSIVNVSFIGAKSEVLQNFLSSNNIFISVGSACSSNKKDSHVLKALNISKDRIESAIRVSFSKYNSKEEIDIFFKLLTPFLQMLRSIK</sequence>
<keyword evidence="7" id="KW-0408">Iron</keyword>
<evidence type="ECO:0000313" key="12">
    <source>
        <dbReference type="EMBL" id="ACZ00779.1"/>
    </source>
</evidence>
<dbReference type="PROSITE" id="PS00595">
    <property type="entry name" value="AA_TRANSFER_CLASS_5"/>
    <property type="match status" value="1"/>
</dbReference>
<dbReference type="PIRSF" id="PIRSF005572">
    <property type="entry name" value="NifS"/>
    <property type="match status" value="1"/>
</dbReference>
<dbReference type="InterPro" id="IPR015422">
    <property type="entry name" value="PyrdxlP-dep_Trfase_small"/>
</dbReference>
<dbReference type="eggNOG" id="COG1104">
    <property type="taxonomic scope" value="Bacteria"/>
</dbReference>
<protein>
    <recommendedName>
        <fullName evidence="3">cysteine desulfurase</fullName>
        <ecNumber evidence="3">2.8.1.7</ecNumber>
    </recommendedName>
</protein>
<dbReference type="GO" id="GO:0031071">
    <property type="term" value="F:cysteine desulfurase activity"/>
    <property type="evidence" value="ECO:0007669"/>
    <property type="project" value="UniProtKB-EC"/>
</dbReference>
<evidence type="ECO:0000256" key="2">
    <source>
        <dbReference type="ARBA" id="ARBA00006490"/>
    </source>
</evidence>
<evidence type="ECO:0000256" key="3">
    <source>
        <dbReference type="ARBA" id="ARBA00012239"/>
    </source>
</evidence>
<dbReference type="Gene3D" id="3.40.640.10">
    <property type="entry name" value="Type I PLP-dependent aspartate aminotransferase-like (Major domain)"/>
    <property type="match status" value="1"/>
</dbReference>
<dbReference type="AlphaFoldDB" id="D1AWV3"/>
<evidence type="ECO:0000259" key="11">
    <source>
        <dbReference type="Pfam" id="PF00266"/>
    </source>
</evidence>
<keyword evidence="8" id="KW-0411">Iron-sulfur</keyword>
<evidence type="ECO:0000256" key="5">
    <source>
        <dbReference type="ARBA" id="ARBA00022723"/>
    </source>
</evidence>
<organism evidence="12 13">
    <name type="scientific">Streptobacillus moniliformis (strain ATCC 14647 / DSM 12112 / NCTC 10651 / 9901)</name>
    <dbReference type="NCBI Taxonomy" id="519441"/>
    <lineage>
        <taxon>Bacteria</taxon>
        <taxon>Fusobacteriati</taxon>
        <taxon>Fusobacteriota</taxon>
        <taxon>Fusobacteriia</taxon>
        <taxon>Fusobacteriales</taxon>
        <taxon>Leptotrichiaceae</taxon>
        <taxon>Streptobacillus</taxon>
    </lineage>
</organism>
<dbReference type="EMBL" id="CP001779">
    <property type="protein sequence ID" value="ACZ00779.1"/>
    <property type="molecule type" value="Genomic_DNA"/>
</dbReference>
<dbReference type="PANTHER" id="PTHR11601">
    <property type="entry name" value="CYSTEINE DESULFURYLASE FAMILY MEMBER"/>
    <property type="match status" value="1"/>
</dbReference>
<dbReference type="InterPro" id="IPR000192">
    <property type="entry name" value="Aminotrans_V_dom"/>
</dbReference>
<dbReference type="EC" id="2.8.1.7" evidence="3"/>
<evidence type="ECO:0000313" key="13">
    <source>
        <dbReference type="Proteomes" id="UP000002072"/>
    </source>
</evidence>
<proteinExistence type="inferred from homology"/>
<keyword evidence="4 12" id="KW-0808">Transferase</keyword>
<dbReference type="Proteomes" id="UP000002072">
    <property type="component" value="Chromosome"/>
</dbReference>
<comment type="catalytic activity">
    <reaction evidence="9">
        <text>(sulfur carrier)-H + L-cysteine = (sulfur carrier)-SH + L-alanine</text>
        <dbReference type="Rhea" id="RHEA:43892"/>
        <dbReference type="Rhea" id="RHEA-COMP:14737"/>
        <dbReference type="Rhea" id="RHEA-COMP:14739"/>
        <dbReference type="ChEBI" id="CHEBI:29917"/>
        <dbReference type="ChEBI" id="CHEBI:35235"/>
        <dbReference type="ChEBI" id="CHEBI:57972"/>
        <dbReference type="ChEBI" id="CHEBI:64428"/>
        <dbReference type="EC" id="2.8.1.7"/>
    </reaction>
</comment>
<evidence type="ECO:0000256" key="8">
    <source>
        <dbReference type="ARBA" id="ARBA00023014"/>
    </source>
</evidence>
<feature type="domain" description="Aminotransferase class V" evidence="11">
    <location>
        <begin position="2"/>
        <end position="358"/>
    </location>
</feature>
<dbReference type="SUPFAM" id="SSF53383">
    <property type="entry name" value="PLP-dependent transferases"/>
    <property type="match status" value="1"/>
</dbReference>
<dbReference type="GO" id="GO:0051536">
    <property type="term" value="F:iron-sulfur cluster binding"/>
    <property type="evidence" value="ECO:0007669"/>
    <property type="project" value="UniProtKB-KW"/>
</dbReference>
<evidence type="ECO:0000256" key="10">
    <source>
        <dbReference type="RuleBase" id="RU004504"/>
    </source>
</evidence>
<comment type="similarity">
    <text evidence="2">Belongs to the class-V pyridoxal-phosphate-dependent aminotransferase family. NifS/IscS subfamily.</text>
</comment>
<dbReference type="InterPro" id="IPR016454">
    <property type="entry name" value="Cysteine_dSase"/>
</dbReference>
<accession>D1AWV3</accession>
<dbReference type="KEGG" id="smf:Smon_0295"/>
<dbReference type="RefSeq" id="WP_012858336.1">
    <property type="nucleotide sequence ID" value="NC_013515.1"/>
</dbReference>
<keyword evidence="5" id="KW-0479">Metal-binding</keyword>
<dbReference type="OrthoDB" id="9808002at2"/>
<dbReference type="InterPro" id="IPR020578">
    <property type="entry name" value="Aminotrans_V_PyrdxlP_BS"/>
</dbReference>
<reference evidence="12 13" key="1">
    <citation type="journal article" date="2009" name="Stand. Genomic Sci.">
        <title>Complete genome sequence of Streptobacillus moniliformis type strain (9901T).</title>
        <authorList>
            <person name="Nolan M."/>
            <person name="Gronow S."/>
            <person name="Lapidus A."/>
            <person name="Ivanova N."/>
            <person name="Copeland A."/>
            <person name="Lucas S."/>
            <person name="Del Rio T.G."/>
            <person name="Chen F."/>
            <person name="Tice H."/>
            <person name="Pitluck S."/>
            <person name="Cheng J.F."/>
            <person name="Sims D."/>
            <person name="Meincke L."/>
            <person name="Bruce D."/>
            <person name="Goodwin L."/>
            <person name="Brettin T."/>
            <person name="Han C."/>
            <person name="Detter J.C."/>
            <person name="Ovchinikova G."/>
            <person name="Pati A."/>
            <person name="Mavromatis K."/>
            <person name="Mikhailova N."/>
            <person name="Chen A."/>
            <person name="Palaniappan K."/>
            <person name="Land M."/>
            <person name="Hauser L."/>
            <person name="Chang Y.J."/>
            <person name="Jeffries C.D."/>
            <person name="Rohde M."/>
            <person name="Sproer C."/>
            <person name="Goker M."/>
            <person name="Bristow J."/>
            <person name="Eisen J.A."/>
            <person name="Markowitz V."/>
            <person name="Hugenholtz P."/>
            <person name="Kyrpides N.C."/>
            <person name="Klenk H.P."/>
            <person name="Chain P."/>
        </authorList>
    </citation>
    <scope>NUCLEOTIDE SEQUENCE [LARGE SCALE GENOMIC DNA]</scope>
    <source>
        <strain evidence="13">ATCC 14647 / DSM 12112 / NCTC 10651 / 9901</strain>
    </source>
</reference>
<evidence type="ECO:0000256" key="6">
    <source>
        <dbReference type="ARBA" id="ARBA00022898"/>
    </source>
</evidence>
<evidence type="ECO:0000256" key="9">
    <source>
        <dbReference type="ARBA" id="ARBA00050776"/>
    </source>
</evidence>
<dbReference type="Gene3D" id="3.90.1150.10">
    <property type="entry name" value="Aspartate Aminotransferase, domain 1"/>
    <property type="match status" value="1"/>
</dbReference>
<dbReference type="InterPro" id="IPR015421">
    <property type="entry name" value="PyrdxlP-dep_Trfase_major"/>
</dbReference>
<dbReference type="PANTHER" id="PTHR11601:SF34">
    <property type="entry name" value="CYSTEINE DESULFURASE"/>
    <property type="match status" value="1"/>
</dbReference>
<gene>
    <name evidence="12" type="ordered locus">Smon_0295</name>
</gene>
<dbReference type="Pfam" id="PF00266">
    <property type="entry name" value="Aminotran_5"/>
    <property type="match status" value="1"/>
</dbReference>
<dbReference type="STRING" id="519441.Smon_0295"/>
<dbReference type="GO" id="GO:0046872">
    <property type="term" value="F:metal ion binding"/>
    <property type="evidence" value="ECO:0007669"/>
    <property type="project" value="UniProtKB-KW"/>
</dbReference>
<evidence type="ECO:0000256" key="1">
    <source>
        <dbReference type="ARBA" id="ARBA00001933"/>
    </source>
</evidence>
<evidence type="ECO:0000256" key="7">
    <source>
        <dbReference type="ARBA" id="ARBA00023004"/>
    </source>
</evidence>